<dbReference type="InterPro" id="IPR029058">
    <property type="entry name" value="AB_hydrolase_fold"/>
</dbReference>
<reference evidence="1 2" key="1">
    <citation type="submission" date="2018-12" db="EMBL/GenBank/DDBJ databases">
        <title>Draft genome sequence of Xylaria grammica IHI A82.</title>
        <authorList>
            <person name="Buettner E."/>
            <person name="Kellner H."/>
        </authorList>
    </citation>
    <scope>NUCLEOTIDE SEQUENCE [LARGE SCALE GENOMIC DNA]</scope>
    <source>
        <strain evidence="1 2">IHI A82</strain>
    </source>
</reference>
<proteinExistence type="predicted"/>
<accession>A0A439D255</accession>
<evidence type="ECO:0000313" key="2">
    <source>
        <dbReference type="Proteomes" id="UP000286045"/>
    </source>
</evidence>
<gene>
    <name evidence="1" type="ORF">EKO27_g6617</name>
</gene>
<feature type="non-terminal residue" evidence="1">
    <location>
        <position position="40"/>
    </location>
</feature>
<keyword evidence="2" id="KW-1185">Reference proteome</keyword>
<sequence>MSQPEYAACAPVVVETGSLSGLHRENGTRAFLGVPYAAPP</sequence>
<protein>
    <recommendedName>
        <fullName evidence="3">Carboxylesterase type B domain-containing protein</fullName>
    </recommendedName>
</protein>
<dbReference type="EMBL" id="RYZI01000198">
    <property type="protein sequence ID" value="RWA08476.1"/>
    <property type="molecule type" value="Genomic_DNA"/>
</dbReference>
<evidence type="ECO:0000313" key="1">
    <source>
        <dbReference type="EMBL" id="RWA08476.1"/>
    </source>
</evidence>
<dbReference type="Proteomes" id="UP000286045">
    <property type="component" value="Unassembled WGS sequence"/>
</dbReference>
<organism evidence="1 2">
    <name type="scientific">Xylaria grammica</name>
    <dbReference type="NCBI Taxonomy" id="363999"/>
    <lineage>
        <taxon>Eukaryota</taxon>
        <taxon>Fungi</taxon>
        <taxon>Dikarya</taxon>
        <taxon>Ascomycota</taxon>
        <taxon>Pezizomycotina</taxon>
        <taxon>Sordariomycetes</taxon>
        <taxon>Xylariomycetidae</taxon>
        <taxon>Xylariales</taxon>
        <taxon>Xylariaceae</taxon>
        <taxon>Xylaria</taxon>
    </lineage>
</organism>
<dbReference type="AlphaFoldDB" id="A0A439D255"/>
<dbReference type="SUPFAM" id="SSF53474">
    <property type="entry name" value="alpha/beta-Hydrolases"/>
    <property type="match status" value="1"/>
</dbReference>
<evidence type="ECO:0008006" key="3">
    <source>
        <dbReference type="Google" id="ProtNLM"/>
    </source>
</evidence>
<name>A0A439D255_9PEZI</name>
<comment type="caution">
    <text evidence="1">The sequence shown here is derived from an EMBL/GenBank/DDBJ whole genome shotgun (WGS) entry which is preliminary data.</text>
</comment>